<dbReference type="PIRSF" id="PIRSF000478">
    <property type="entry name" value="TP_PyNP"/>
    <property type="match status" value="1"/>
</dbReference>
<dbReference type="GO" id="GO:0006206">
    <property type="term" value="P:pyrimidine nucleobase metabolic process"/>
    <property type="evidence" value="ECO:0007669"/>
    <property type="project" value="InterPro"/>
</dbReference>
<comment type="caution">
    <text evidence="8">The sequence shown here is derived from an EMBL/GenBank/DDBJ whole genome shotgun (WGS) entry which is preliminary data.</text>
</comment>
<comment type="subunit">
    <text evidence="2">Homodimer.</text>
</comment>
<keyword evidence="5 8" id="KW-0808">Transferase</keyword>
<dbReference type="Pfam" id="PF02885">
    <property type="entry name" value="Glycos_trans_3N"/>
    <property type="match status" value="1"/>
</dbReference>
<dbReference type="GO" id="GO:0006213">
    <property type="term" value="P:pyrimidine nucleoside metabolic process"/>
    <property type="evidence" value="ECO:0007669"/>
    <property type="project" value="InterPro"/>
</dbReference>
<comment type="catalytic activity">
    <reaction evidence="6">
        <text>thymidine + phosphate = 2-deoxy-alpha-D-ribose 1-phosphate + thymine</text>
        <dbReference type="Rhea" id="RHEA:16037"/>
        <dbReference type="ChEBI" id="CHEBI:17748"/>
        <dbReference type="ChEBI" id="CHEBI:17821"/>
        <dbReference type="ChEBI" id="CHEBI:43474"/>
        <dbReference type="ChEBI" id="CHEBI:57259"/>
        <dbReference type="EC" id="2.4.2.4"/>
    </reaction>
</comment>
<evidence type="ECO:0000256" key="3">
    <source>
        <dbReference type="ARBA" id="ARBA00011892"/>
    </source>
</evidence>
<dbReference type="GO" id="GO:0009032">
    <property type="term" value="F:thymidine phosphorylase activity"/>
    <property type="evidence" value="ECO:0007669"/>
    <property type="project" value="UniProtKB-EC"/>
</dbReference>
<evidence type="ECO:0000256" key="4">
    <source>
        <dbReference type="ARBA" id="ARBA00022676"/>
    </source>
</evidence>
<dbReference type="NCBIfam" id="NF004747">
    <property type="entry name" value="PRK06078.1"/>
    <property type="match status" value="1"/>
</dbReference>
<keyword evidence="4 8" id="KW-0328">Glycosyltransferase</keyword>
<proteinExistence type="inferred from homology"/>
<dbReference type="FunFam" id="3.40.1030.10:FF:000003">
    <property type="entry name" value="Pyrimidine-nucleoside phosphorylase"/>
    <property type="match status" value="1"/>
</dbReference>
<dbReference type="InterPro" id="IPR036320">
    <property type="entry name" value="Glycosyl_Trfase_fam3_N_dom_sf"/>
</dbReference>
<evidence type="ECO:0000256" key="1">
    <source>
        <dbReference type="ARBA" id="ARBA00006915"/>
    </source>
</evidence>
<dbReference type="InterPro" id="IPR017459">
    <property type="entry name" value="Glycosyl_Trfase_fam3_N_dom"/>
</dbReference>
<organism evidence="8">
    <name type="scientific">Caldisericum exile</name>
    <dbReference type="NCBI Taxonomy" id="693075"/>
    <lineage>
        <taxon>Bacteria</taxon>
        <taxon>Pseudomonadati</taxon>
        <taxon>Caldisericota/Cryosericota group</taxon>
        <taxon>Caldisericota</taxon>
        <taxon>Caldisericia</taxon>
        <taxon>Caldisericales</taxon>
        <taxon>Caldisericaceae</taxon>
        <taxon>Caldisericum</taxon>
    </lineage>
</organism>
<reference evidence="8" key="1">
    <citation type="journal article" date="2020" name="mSystems">
        <title>Genome- and Community-Level Interaction Insights into Carbon Utilization and Element Cycling Functions of Hydrothermarchaeota in Hydrothermal Sediment.</title>
        <authorList>
            <person name="Zhou Z."/>
            <person name="Liu Y."/>
            <person name="Xu W."/>
            <person name="Pan J."/>
            <person name="Luo Z.H."/>
            <person name="Li M."/>
        </authorList>
    </citation>
    <scope>NUCLEOTIDE SEQUENCE [LARGE SCALE GENOMIC DNA]</scope>
    <source>
        <strain evidence="8">SpSt-794</strain>
    </source>
</reference>
<evidence type="ECO:0000259" key="7">
    <source>
        <dbReference type="SMART" id="SM00941"/>
    </source>
</evidence>
<name>A0A7C4TV64_9BACT</name>
<dbReference type="Pfam" id="PF07831">
    <property type="entry name" value="PYNP_C"/>
    <property type="match status" value="1"/>
</dbReference>
<dbReference type="InterPro" id="IPR000053">
    <property type="entry name" value="Thymidine/pyrmidine_PPase"/>
</dbReference>
<protein>
    <recommendedName>
        <fullName evidence="3">thymidine phosphorylase</fullName>
        <ecNumber evidence="3">2.4.2.4</ecNumber>
    </recommendedName>
</protein>
<dbReference type="SUPFAM" id="SSF47648">
    <property type="entry name" value="Nucleoside phosphorylase/phosphoribosyltransferase N-terminal domain"/>
    <property type="match status" value="1"/>
</dbReference>
<dbReference type="PROSITE" id="PS00647">
    <property type="entry name" value="THYMID_PHOSPHORYLASE"/>
    <property type="match status" value="1"/>
</dbReference>
<dbReference type="EMBL" id="DTHV01000023">
    <property type="protein sequence ID" value="HGW59972.1"/>
    <property type="molecule type" value="Genomic_DNA"/>
</dbReference>
<evidence type="ECO:0000256" key="5">
    <source>
        <dbReference type="ARBA" id="ARBA00022679"/>
    </source>
</evidence>
<dbReference type="InterPro" id="IPR013102">
    <property type="entry name" value="PYNP_C"/>
</dbReference>
<dbReference type="SMART" id="SM00941">
    <property type="entry name" value="PYNP_C"/>
    <property type="match status" value="1"/>
</dbReference>
<dbReference type="SUPFAM" id="SSF52418">
    <property type="entry name" value="Nucleoside phosphorylase/phosphoribosyltransferase catalytic domain"/>
    <property type="match status" value="1"/>
</dbReference>
<dbReference type="PANTHER" id="PTHR10515:SF0">
    <property type="entry name" value="THYMIDINE PHOSPHORYLASE"/>
    <property type="match status" value="1"/>
</dbReference>
<accession>A0A7C4TV64</accession>
<dbReference type="Gene3D" id="1.20.970.10">
    <property type="entry name" value="Transferase, Pyrimidine Nucleoside Phosphorylase, Chain C"/>
    <property type="match status" value="1"/>
</dbReference>
<dbReference type="NCBIfam" id="TIGR02644">
    <property type="entry name" value="Y_phosphoryl"/>
    <property type="match status" value="1"/>
</dbReference>
<dbReference type="GO" id="GO:0005829">
    <property type="term" value="C:cytosol"/>
    <property type="evidence" value="ECO:0007669"/>
    <property type="project" value="TreeGrafter"/>
</dbReference>
<evidence type="ECO:0000313" key="8">
    <source>
        <dbReference type="EMBL" id="HGW59972.1"/>
    </source>
</evidence>
<feature type="domain" description="Pyrimidine nucleoside phosphorylase C-terminal" evidence="7">
    <location>
        <begin position="345"/>
        <end position="419"/>
    </location>
</feature>
<evidence type="ECO:0000256" key="2">
    <source>
        <dbReference type="ARBA" id="ARBA00011738"/>
    </source>
</evidence>
<dbReference type="GO" id="GO:0004645">
    <property type="term" value="F:1,4-alpha-oligoglucan phosphorylase activity"/>
    <property type="evidence" value="ECO:0007669"/>
    <property type="project" value="InterPro"/>
</dbReference>
<dbReference type="AlphaFoldDB" id="A0A7C4TV64"/>
<dbReference type="InterPro" id="IPR018090">
    <property type="entry name" value="Pyrmidine_PPas_bac/euk"/>
</dbReference>
<sequence length="442" mass="47904">MSVVDIIEKKKYGDTLKREEIETMILGYTKGDIPDYQMAAFLMAVWFRGMDKNELTHLTDIMVHSGKVVDLSKIRGIKVDKHSSGGVADTVTIPLVPIVSSLGVPVPKMSGRGLGHTGGTIDKLESIPGFRVEMPVDTFIEIVNRVGGAIISQSSELVPADKKMYALRDVTGTIDSIPLIASSIMSKKVASGGDAIVLDVKAGNGAFMQNVEDALKLAQAMVDIGNSLGRETVAYITDMNQPLGNAIGNAIEVEEGIEILKGRGSKRLFEVIETLGSELLLLGRRVNTLEEGRQLIKEAISSGKAISKLKEIIVAQGGNPEVVEDYTLLPQAKFKKDIVCKKSGYISHIDTKGIGKLAQFLGAGREKKEDVIDLSCGILFERKVGDTVEKGEVVGKILGNSEEKVNVVGEKINECFEVRDEPQSSLPLIYYRVSKEGVQKIF</sequence>
<dbReference type="NCBIfam" id="NF004490">
    <property type="entry name" value="PRK05820.1"/>
    <property type="match status" value="1"/>
</dbReference>
<dbReference type="InterPro" id="IPR035902">
    <property type="entry name" value="Nuc_phospho_transferase"/>
</dbReference>
<gene>
    <name evidence="8" type="ORF">ENV82_00795</name>
</gene>
<comment type="similarity">
    <text evidence="1">Belongs to the thymidine/pyrimidine-nucleoside phosphorylase family.</text>
</comment>
<evidence type="ECO:0000256" key="6">
    <source>
        <dbReference type="ARBA" id="ARBA00048550"/>
    </source>
</evidence>
<dbReference type="Pfam" id="PF00591">
    <property type="entry name" value="Glycos_transf_3"/>
    <property type="match status" value="1"/>
</dbReference>
<dbReference type="InterPro" id="IPR036566">
    <property type="entry name" value="PYNP-like_C_sf"/>
</dbReference>
<dbReference type="SUPFAM" id="SSF54680">
    <property type="entry name" value="Pyrimidine nucleoside phosphorylase C-terminal domain"/>
    <property type="match status" value="1"/>
</dbReference>
<dbReference type="InterPro" id="IPR017872">
    <property type="entry name" value="Pyrmidine_PPase_CS"/>
</dbReference>
<dbReference type="Gene3D" id="3.90.1170.30">
    <property type="entry name" value="Pyrimidine nucleoside phosphorylase-like, C-terminal domain"/>
    <property type="match status" value="1"/>
</dbReference>
<dbReference type="Gene3D" id="3.40.1030.10">
    <property type="entry name" value="Nucleoside phosphorylase/phosphoribosyltransferase catalytic domain"/>
    <property type="match status" value="1"/>
</dbReference>
<dbReference type="PANTHER" id="PTHR10515">
    <property type="entry name" value="THYMIDINE PHOSPHORYLASE"/>
    <property type="match status" value="1"/>
</dbReference>
<dbReference type="InterPro" id="IPR000312">
    <property type="entry name" value="Glycosyl_Trfase_fam3"/>
</dbReference>
<dbReference type="EC" id="2.4.2.4" evidence="3"/>